<dbReference type="Pfam" id="PF02221">
    <property type="entry name" value="E1_DerP2_DerF2"/>
    <property type="match status" value="1"/>
</dbReference>
<reference evidence="2" key="1">
    <citation type="journal article" date="2020" name="Nature">
        <title>Giant virus diversity and host interactions through global metagenomics.</title>
        <authorList>
            <person name="Schulz F."/>
            <person name="Roux S."/>
            <person name="Paez-Espino D."/>
            <person name="Jungbluth S."/>
            <person name="Walsh D.A."/>
            <person name="Denef V.J."/>
            <person name="McMahon K.D."/>
            <person name="Konstantinidis K.T."/>
            <person name="Eloe-Fadrosh E.A."/>
            <person name="Kyrpides N.C."/>
            <person name="Woyke T."/>
        </authorList>
    </citation>
    <scope>NUCLEOTIDE SEQUENCE</scope>
    <source>
        <strain evidence="2">GVMAG-M-3300023179-4</strain>
    </source>
</reference>
<dbReference type="Gene3D" id="2.60.40.770">
    <property type="match status" value="1"/>
</dbReference>
<protein>
    <recommendedName>
        <fullName evidence="1">MD-2-related lipid-recognition domain-containing protein</fullName>
    </recommendedName>
</protein>
<dbReference type="AlphaFoldDB" id="A0A6C0H022"/>
<dbReference type="InterPro" id="IPR003172">
    <property type="entry name" value="ML_dom"/>
</dbReference>
<name>A0A6C0H022_9ZZZZ</name>
<dbReference type="InterPro" id="IPR014756">
    <property type="entry name" value="Ig_E-set"/>
</dbReference>
<evidence type="ECO:0000313" key="2">
    <source>
        <dbReference type="EMBL" id="QHT73720.1"/>
    </source>
</evidence>
<organism evidence="2">
    <name type="scientific">viral metagenome</name>
    <dbReference type="NCBI Taxonomy" id="1070528"/>
    <lineage>
        <taxon>unclassified sequences</taxon>
        <taxon>metagenomes</taxon>
        <taxon>organismal metagenomes</taxon>
    </lineage>
</organism>
<accession>A0A6C0H022</accession>
<feature type="domain" description="MD-2-related lipid-recognition" evidence="1">
    <location>
        <begin position="22"/>
        <end position="143"/>
    </location>
</feature>
<proteinExistence type="predicted"/>
<sequence>MLLFILVNLLTLIQSNSIISQFIVKDCGNSNDLAHNLLLDIEPKLPQTDYKLFLNMDLSSDVTSGTSKYNILYNGFPVTPTINDLCTEMSSGSNISCPLTIGHISSESKGTVPTGLSGKVQITNEWFVNNGSRILCMEFTIKIA</sequence>
<evidence type="ECO:0000259" key="1">
    <source>
        <dbReference type="Pfam" id="PF02221"/>
    </source>
</evidence>
<dbReference type="EMBL" id="MN739831">
    <property type="protein sequence ID" value="QHT73720.1"/>
    <property type="molecule type" value="Genomic_DNA"/>
</dbReference>
<dbReference type="SUPFAM" id="SSF81296">
    <property type="entry name" value="E set domains"/>
    <property type="match status" value="1"/>
</dbReference>